<keyword evidence="7" id="KW-1185">Reference proteome</keyword>
<comment type="catalytic activity">
    <reaction evidence="4">
        <text>D-serine = pyruvate + NH4(+)</text>
        <dbReference type="Rhea" id="RHEA:13977"/>
        <dbReference type="ChEBI" id="CHEBI:15361"/>
        <dbReference type="ChEBI" id="CHEBI:28938"/>
        <dbReference type="ChEBI" id="CHEBI:35247"/>
        <dbReference type="EC" id="4.3.1.18"/>
    </reaction>
</comment>
<gene>
    <name evidence="4" type="primary">dsdA</name>
    <name evidence="6" type="ORF">EHS89_02310</name>
</gene>
<evidence type="ECO:0000256" key="4">
    <source>
        <dbReference type="HAMAP-Rule" id="MF_01030"/>
    </source>
</evidence>
<evidence type="ECO:0000313" key="7">
    <source>
        <dbReference type="Proteomes" id="UP000267535"/>
    </source>
</evidence>
<dbReference type="InterPro" id="IPR036052">
    <property type="entry name" value="TrpB-like_PALP_sf"/>
</dbReference>
<evidence type="ECO:0000313" key="6">
    <source>
        <dbReference type="EMBL" id="RRD01414.1"/>
    </source>
</evidence>
<dbReference type="AlphaFoldDB" id="A0A3P1SW37"/>
<keyword evidence="2 4" id="KW-0663">Pyridoxal phosphate</keyword>
<comment type="cofactor">
    <cofactor evidence="1 4">
        <name>pyridoxal 5'-phosphate</name>
        <dbReference type="ChEBI" id="CHEBI:597326"/>
    </cofactor>
</comment>
<proteinExistence type="inferred from homology"/>
<dbReference type="NCBIfam" id="TIGR02035">
    <property type="entry name" value="D_Ser_am_lyase"/>
    <property type="match status" value="1"/>
</dbReference>
<dbReference type="NCBIfam" id="NF002823">
    <property type="entry name" value="PRK02991.1"/>
    <property type="match status" value="1"/>
</dbReference>
<feature type="modified residue" description="N6-(pyridoxal phosphate)lysine" evidence="4">
    <location>
        <position position="107"/>
    </location>
</feature>
<dbReference type="RefSeq" id="WP_124924487.1">
    <property type="nucleotide sequence ID" value="NZ_BMOH01000001.1"/>
</dbReference>
<protein>
    <recommendedName>
        <fullName evidence="4">Probable D-serine dehydratase</fullName>
        <ecNumber evidence="4">4.3.1.18</ecNumber>
    </recommendedName>
    <alternativeName>
        <fullName evidence="4">D-serine deaminase</fullName>
        <shortName evidence="4">DSD</shortName>
    </alternativeName>
</protein>
<dbReference type="InterPro" id="IPR011780">
    <property type="entry name" value="D_Ser_am_lyase"/>
</dbReference>
<organism evidence="6 7">
    <name type="scientific">Amphritea balenae</name>
    <dbReference type="NCBI Taxonomy" id="452629"/>
    <lineage>
        <taxon>Bacteria</taxon>
        <taxon>Pseudomonadati</taxon>
        <taxon>Pseudomonadota</taxon>
        <taxon>Gammaproteobacteria</taxon>
        <taxon>Oceanospirillales</taxon>
        <taxon>Oceanospirillaceae</taxon>
        <taxon>Amphritea</taxon>
    </lineage>
</organism>
<dbReference type="GO" id="GO:0030170">
    <property type="term" value="F:pyridoxal phosphate binding"/>
    <property type="evidence" value="ECO:0007669"/>
    <property type="project" value="InterPro"/>
</dbReference>
<accession>A0A3P1SW37</accession>
<dbReference type="Proteomes" id="UP000267535">
    <property type="component" value="Unassembled WGS sequence"/>
</dbReference>
<dbReference type="InterPro" id="IPR001926">
    <property type="entry name" value="TrpB-like_PALP"/>
</dbReference>
<dbReference type="HAMAP" id="MF_01030">
    <property type="entry name" value="D_Ser_dehydrat"/>
    <property type="match status" value="1"/>
</dbReference>
<name>A0A3P1SW37_9GAMM</name>
<dbReference type="PANTHER" id="PTHR48078">
    <property type="entry name" value="THREONINE DEHYDRATASE, MITOCHONDRIAL-RELATED"/>
    <property type="match status" value="1"/>
</dbReference>
<dbReference type="InterPro" id="IPR050147">
    <property type="entry name" value="Ser/Thr_Dehydratase"/>
</dbReference>
<comment type="caution">
    <text evidence="6">The sequence shown here is derived from an EMBL/GenBank/DDBJ whole genome shotgun (WGS) entry which is preliminary data.</text>
</comment>
<keyword evidence="3 4" id="KW-0456">Lyase</keyword>
<dbReference type="GO" id="GO:0009097">
    <property type="term" value="P:isoleucine biosynthetic process"/>
    <property type="evidence" value="ECO:0007669"/>
    <property type="project" value="TreeGrafter"/>
</dbReference>
<dbReference type="Gene3D" id="3.40.50.1100">
    <property type="match status" value="2"/>
</dbReference>
<comment type="similarity">
    <text evidence="4">Belongs to the serine/threonine dehydratase family. DsdA subfamily.</text>
</comment>
<dbReference type="GO" id="GO:0016836">
    <property type="term" value="F:hydro-lyase activity"/>
    <property type="evidence" value="ECO:0007669"/>
    <property type="project" value="UniProtKB-UniRule"/>
</dbReference>
<evidence type="ECO:0000259" key="5">
    <source>
        <dbReference type="Pfam" id="PF00291"/>
    </source>
</evidence>
<dbReference type="EC" id="4.3.1.18" evidence="4"/>
<dbReference type="GO" id="GO:0008721">
    <property type="term" value="F:D-serine ammonia-lyase activity"/>
    <property type="evidence" value="ECO:0007669"/>
    <property type="project" value="UniProtKB-EC"/>
</dbReference>
<dbReference type="GO" id="GO:0036088">
    <property type="term" value="P:D-serine catabolic process"/>
    <property type="evidence" value="ECO:0007669"/>
    <property type="project" value="TreeGrafter"/>
</dbReference>
<dbReference type="SUPFAM" id="SSF53686">
    <property type="entry name" value="Tryptophan synthase beta subunit-like PLP-dependent enzymes"/>
    <property type="match status" value="1"/>
</dbReference>
<feature type="domain" description="Tryptophan synthase beta chain-like PALP" evidence="5">
    <location>
        <begin position="68"/>
        <end position="388"/>
    </location>
</feature>
<dbReference type="OrthoDB" id="9780546at2"/>
<evidence type="ECO:0000256" key="3">
    <source>
        <dbReference type="ARBA" id="ARBA00023239"/>
    </source>
</evidence>
<dbReference type="Pfam" id="PF00291">
    <property type="entry name" value="PALP"/>
    <property type="match status" value="1"/>
</dbReference>
<evidence type="ECO:0000256" key="2">
    <source>
        <dbReference type="ARBA" id="ARBA00022898"/>
    </source>
</evidence>
<dbReference type="EMBL" id="RQXV01000001">
    <property type="protein sequence ID" value="RRD01414.1"/>
    <property type="molecule type" value="Genomic_DNA"/>
</dbReference>
<sequence length="440" mass="47652">MTATIDTPLGQQLQQAQPFLWLNPAYKASTDNDRDGLSITDIRQADLRLRRFAPLLKRLFPELEASDGIIESALLSAPALQQHSFPELPGRLKIKADHSLPVAGSIKARGGIHEVLCHAEQLALDNNLIDSTSDDYLKFGHPAAKQLFSNYEIAVSSTGNLGLSIGIISAALGFKVVVHMSVEAKQWKKERLRNRGVTVIEHSDDYSAAVAAGRAASDADPNSYFIDDENSPRLFLGYAAAALRLQEQLAEQQIIVDAEHPLFVYIPCGVGGAPGGINFGLKQVFGPDVHVFFAEPVQAPCVLLGMQANDKEHPESVYDVGLKVATEADGLAVSMASGWVCSVIEPMLSGIFTVTDNELFRNLSDLFQSEGLEVEPSAAAGFSGLHQLINTDSGKQYLQQQHLDTVINQATHLVWTTGGLFVPAQEMKKFQQRGAELAGL</sequence>
<reference evidence="6 7" key="1">
    <citation type="submission" date="2018-11" db="EMBL/GenBank/DDBJ databases">
        <title>The draft genome sequence of Amphritea balenae JAMM 1525T.</title>
        <authorList>
            <person name="Fang Z."/>
            <person name="Zhang Y."/>
            <person name="Han X."/>
        </authorList>
    </citation>
    <scope>NUCLEOTIDE SEQUENCE [LARGE SCALE GENOMIC DNA]</scope>
    <source>
        <strain evidence="6 7">JAMM 1525</strain>
    </source>
</reference>
<evidence type="ECO:0000256" key="1">
    <source>
        <dbReference type="ARBA" id="ARBA00001933"/>
    </source>
</evidence>
<dbReference type="PANTHER" id="PTHR48078:SF9">
    <property type="entry name" value="D-SERINE DEHYDRATASE"/>
    <property type="match status" value="1"/>
</dbReference>